<sequence length="465" mass="47531">MSTIAPPTPTAAPTASRPSGRAPIARLAWMLTRPGAASPATVALPIVAFAVTTALLLIVLGGVLMFWQRTDVNAEAFKLLSLLALALLIVPLATLGGAAARLSARRRDDRLATLRLLGATTGTVTLVTVVESTVLAFLGALAGVVLYAVSMPLVGLIPFDGGPIGPTAIWTGPLPILAVVVGVALLAAVSSVIGLRAVVVSPLGVRLRQRAPHTSWLRLLAGVVIVAVAYGTLSSLGVITDVAILVVALVGAFAASVAVLGLVGPFALSVFAKVRLRRAKTAEQLISARGILESPKAAWRLVGGVAMTSFVAVVAGTGTALLESFSAQSSADAIFIADIRTGVLITLVASFTMVACSVGVGQAAAVLDRRDLYVSLDRVGMPVATMDRARVRSVMLPLVFVAVGSALLGALLVFPLAGLALIVAPLSLLVIGICFVLGLALVRLSLLATRPILTNVLAHPERSLG</sequence>
<keyword evidence="9" id="KW-1185">Reference proteome</keyword>
<keyword evidence="2" id="KW-1003">Cell membrane</keyword>
<evidence type="ECO:0000313" key="8">
    <source>
        <dbReference type="EMBL" id="RWZ68356.1"/>
    </source>
</evidence>
<feature type="transmembrane region" description="Helical" evidence="6">
    <location>
        <begin position="116"/>
        <end position="149"/>
    </location>
</feature>
<dbReference type="Proteomes" id="UP000288603">
    <property type="component" value="Unassembled WGS sequence"/>
</dbReference>
<dbReference type="GO" id="GO:0005886">
    <property type="term" value="C:plasma membrane"/>
    <property type="evidence" value="ECO:0007669"/>
    <property type="project" value="UniProtKB-SubCell"/>
</dbReference>
<dbReference type="OrthoDB" id="5118998at2"/>
<dbReference type="AlphaFoldDB" id="A0A3S4BDU5"/>
<comment type="subcellular location">
    <subcellularLocation>
        <location evidence="1">Cell membrane</location>
        <topology evidence="1">Multi-pass membrane protein</topology>
    </subcellularLocation>
</comment>
<dbReference type="EMBL" id="RZNC01000001">
    <property type="protein sequence ID" value="RWZ68356.1"/>
    <property type="molecule type" value="Genomic_DNA"/>
</dbReference>
<dbReference type="RefSeq" id="WP_128497625.1">
    <property type="nucleotide sequence ID" value="NZ_RZNC01000001.1"/>
</dbReference>
<evidence type="ECO:0000256" key="6">
    <source>
        <dbReference type="SAM" id="Phobius"/>
    </source>
</evidence>
<evidence type="ECO:0000256" key="4">
    <source>
        <dbReference type="ARBA" id="ARBA00022989"/>
    </source>
</evidence>
<name>A0A3S4BDU5_9MICO</name>
<evidence type="ECO:0000256" key="1">
    <source>
        <dbReference type="ARBA" id="ARBA00004651"/>
    </source>
</evidence>
<keyword evidence="3 6" id="KW-0812">Transmembrane</keyword>
<evidence type="ECO:0000313" key="9">
    <source>
        <dbReference type="Proteomes" id="UP000288603"/>
    </source>
</evidence>
<feature type="transmembrane region" description="Helical" evidence="6">
    <location>
        <begin position="420"/>
        <end position="442"/>
    </location>
</feature>
<reference evidence="8 9" key="1">
    <citation type="submission" date="2018-12" db="EMBL/GenBank/DDBJ databases">
        <authorList>
            <person name="Li F."/>
        </authorList>
    </citation>
    <scope>NUCLEOTIDE SEQUENCE [LARGE SCALE GENOMIC DNA]</scope>
    <source>
        <strain evidence="8 9">8H24J-4-2</strain>
    </source>
</reference>
<keyword evidence="4 6" id="KW-1133">Transmembrane helix</keyword>
<dbReference type="Pfam" id="PF02687">
    <property type="entry name" value="FtsX"/>
    <property type="match status" value="1"/>
</dbReference>
<proteinExistence type="predicted"/>
<keyword evidence="5 6" id="KW-0472">Membrane</keyword>
<feature type="transmembrane region" description="Helical" evidence="6">
    <location>
        <begin position="297"/>
        <end position="322"/>
    </location>
</feature>
<feature type="transmembrane region" description="Helical" evidence="6">
    <location>
        <begin position="79"/>
        <end position="104"/>
    </location>
</feature>
<feature type="transmembrane region" description="Helical" evidence="6">
    <location>
        <begin position="242"/>
        <end position="271"/>
    </location>
</feature>
<protein>
    <submittedName>
        <fullName evidence="8">FtsX-like permease family protein</fullName>
    </submittedName>
</protein>
<evidence type="ECO:0000259" key="7">
    <source>
        <dbReference type="Pfam" id="PF02687"/>
    </source>
</evidence>
<evidence type="ECO:0000256" key="5">
    <source>
        <dbReference type="ARBA" id="ARBA00023136"/>
    </source>
</evidence>
<comment type="caution">
    <text evidence="8">The sequence shown here is derived from an EMBL/GenBank/DDBJ whole genome shotgun (WGS) entry which is preliminary data.</text>
</comment>
<gene>
    <name evidence="8" type="ORF">ELQ92_03820</name>
</gene>
<accession>A0A3S4BDU5</accession>
<feature type="transmembrane region" description="Helical" evidence="6">
    <location>
        <begin position="42"/>
        <end position="67"/>
    </location>
</feature>
<dbReference type="InterPro" id="IPR003838">
    <property type="entry name" value="ABC3_permease_C"/>
</dbReference>
<feature type="transmembrane region" description="Helical" evidence="6">
    <location>
        <begin position="342"/>
        <end position="367"/>
    </location>
</feature>
<evidence type="ECO:0000256" key="2">
    <source>
        <dbReference type="ARBA" id="ARBA00022475"/>
    </source>
</evidence>
<feature type="transmembrane region" description="Helical" evidence="6">
    <location>
        <begin position="216"/>
        <end position="236"/>
    </location>
</feature>
<organism evidence="8 9">
    <name type="scientific">Labedella populi</name>
    <dbReference type="NCBI Taxonomy" id="2498850"/>
    <lineage>
        <taxon>Bacteria</taxon>
        <taxon>Bacillati</taxon>
        <taxon>Actinomycetota</taxon>
        <taxon>Actinomycetes</taxon>
        <taxon>Micrococcales</taxon>
        <taxon>Microbacteriaceae</taxon>
        <taxon>Labedella</taxon>
    </lineage>
</organism>
<evidence type="ECO:0000256" key="3">
    <source>
        <dbReference type="ARBA" id="ARBA00022692"/>
    </source>
</evidence>
<feature type="transmembrane region" description="Helical" evidence="6">
    <location>
        <begin position="394"/>
        <end position="414"/>
    </location>
</feature>
<feature type="transmembrane region" description="Helical" evidence="6">
    <location>
        <begin position="169"/>
        <end position="195"/>
    </location>
</feature>
<feature type="domain" description="ABC3 transporter permease C-terminal" evidence="7">
    <location>
        <begin position="98"/>
        <end position="197"/>
    </location>
</feature>